<protein>
    <submittedName>
        <fullName evidence="1">Uncharacterized protein</fullName>
    </submittedName>
</protein>
<organism evidence="1">
    <name type="scientific">Cacopsylla melanoneura</name>
    <dbReference type="NCBI Taxonomy" id="428564"/>
    <lineage>
        <taxon>Eukaryota</taxon>
        <taxon>Metazoa</taxon>
        <taxon>Ecdysozoa</taxon>
        <taxon>Arthropoda</taxon>
        <taxon>Hexapoda</taxon>
        <taxon>Insecta</taxon>
        <taxon>Pterygota</taxon>
        <taxon>Neoptera</taxon>
        <taxon>Paraneoptera</taxon>
        <taxon>Hemiptera</taxon>
        <taxon>Sternorrhyncha</taxon>
        <taxon>Psylloidea</taxon>
        <taxon>Psyllidae</taxon>
        <taxon>Psyllinae</taxon>
        <taxon>Cacopsylla</taxon>
    </lineage>
</organism>
<dbReference type="AlphaFoldDB" id="A0A8D8LJ45"/>
<evidence type="ECO:0000313" key="1">
    <source>
        <dbReference type="EMBL" id="CAG6609478.1"/>
    </source>
</evidence>
<proteinExistence type="predicted"/>
<accession>A0A8D8LJ45</accession>
<sequence>MYLCYPECTYVFIPCTYVSLNVPIIYVTYVSIAYTSVSIACTYVSSAYTSVTFNIPMSPLPNIPLFSHCLLQFTRLTFRALPSAQSYNIDIIVKSCASKSLPRKYLYRLVLGRPG</sequence>
<name>A0A8D8LJ45_9HEMI</name>
<dbReference type="EMBL" id="HBUF01014768">
    <property type="protein sequence ID" value="CAG6609478.1"/>
    <property type="molecule type" value="Transcribed_RNA"/>
</dbReference>
<reference evidence="1" key="1">
    <citation type="submission" date="2021-05" db="EMBL/GenBank/DDBJ databases">
        <authorList>
            <person name="Alioto T."/>
            <person name="Alioto T."/>
            <person name="Gomez Garrido J."/>
        </authorList>
    </citation>
    <scope>NUCLEOTIDE SEQUENCE</scope>
</reference>